<organism evidence="1 2">
    <name type="scientific">Bacillus cereus VD048</name>
    <dbReference type="NCBI Taxonomy" id="1053226"/>
    <lineage>
        <taxon>Bacteria</taxon>
        <taxon>Bacillati</taxon>
        <taxon>Bacillota</taxon>
        <taxon>Bacilli</taxon>
        <taxon>Bacillales</taxon>
        <taxon>Bacillaceae</taxon>
        <taxon>Bacillus</taxon>
        <taxon>Bacillus cereus group</taxon>
    </lineage>
</organism>
<dbReference type="InterPro" id="IPR011767">
    <property type="entry name" value="GLR_AS"/>
</dbReference>
<name>J8HN36_BACCE</name>
<gene>
    <name evidence="1" type="ORF">IIG_04095</name>
</gene>
<dbReference type="Gene3D" id="3.40.30.10">
    <property type="entry name" value="Glutaredoxin"/>
    <property type="match status" value="1"/>
</dbReference>
<accession>J8HN36</accession>
<dbReference type="PROSITE" id="PS00195">
    <property type="entry name" value="GLUTAREDOXIN_1"/>
    <property type="match status" value="1"/>
</dbReference>
<comment type="caution">
    <text evidence="1">The sequence shown here is derived from an EMBL/GenBank/DDBJ whole genome shotgun (WGS) entry which is preliminary data.</text>
</comment>
<sequence>MTVKIRVYSDFICPFCFLATAPLDGVQRKKM</sequence>
<dbReference type="EMBL" id="AHEU01000030">
    <property type="protein sequence ID" value="EJR29088.1"/>
    <property type="molecule type" value="Genomic_DNA"/>
</dbReference>
<evidence type="ECO:0000313" key="2">
    <source>
        <dbReference type="Proteomes" id="UP000006960"/>
    </source>
</evidence>
<proteinExistence type="predicted"/>
<dbReference type="Proteomes" id="UP000006960">
    <property type="component" value="Unassembled WGS sequence"/>
</dbReference>
<dbReference type="HOGENOM" id="CLU_3394921_0_0_9"/>
<evidence type="ECO:0008006" key="3">
    <source>
        <dbReference type="Google" id="ProtNLM"/>
    </source>
</evidence>
<dbReference type="AlphaFoldDB" id="J8HN36"/>
<evidence type="ECO:0000313" key="1">
    <source>
        <dbReference type="EMBL" id="EJR29088.1"/>
    </source>
</evidence>
<reference evidence="1 2" key="1">
    <citation type="submission" date="2012-04" db="EMBL/GenBank/DDBJ databases">
        <title>The Genome Sequence of Bacillus cereus VD048.</title>
        <authorList>
            <consortium name="The Broad Institute Genome Sequencing Platform"/>
            <consortium name="The Broad Institute Genome Sequencing Center for Infectious Disease"/>
            <person name="Feldgarden M."/>
            <person name="Van der Auwera G.A."/>
            <person name="Mahillon J."/>
            <person name="Duprez V."/>
            <person name="Timmery S."/>
            <person name="Mattelet C."/>
            <person name="Dierick K."/>
            <person name="Sun M."/>
            <person name="Yu Z."/>
            <person name="Zhu L."/>
            <person name="Hu X."/>
            <person name="Shank E.B."/>
            <person name="Swiecicka I."/>
            <person name="Hansen B.M."/>
            <person name="Andrup L."/>
            <person name="Young S.K."/>
            <person name="Zeng Q."/>
            <person name="Gargeya S."/>
            <person name="Fitzgerald M."/>
            <person name="Haas B."/>
            <person name="Abouelleil A."/>
            <person name="Alvarado L."/>
            <person name="Arachchi H.M."/>
            <person name="Berlin A."/>
            <person name="Chapman S.B."/>
            <person name="Goldberg J."/>
            <person name="Griggs A."/>
            <person name="Gujja S."/>
            <person name="Hansen M."/>
            <person name="Howarth C."/>
            <person name="Imamovic A."/>
            <person name="Larimer J."/>
            <person name="McCowen C."/>
            <person name="Montmayeur A."/>
            <person name="Murphy C."/>
            <person name="Neiman D."/>
            <person name="Pearson M."/>
            <person name="Priest M."/>
            <person name="Roberts A."/>
            <person name="Saif S."/>
            <person name="Shea T."/>
            <person name="Sisk P."/>
            <person name="Sykes S."/>
            <person name="Wortman J."/>
            <person name="Nusbaum C."/>
            <person name="Birren B."/>
        </authorList>
    </citation>
    <scope>NUCLEOTIDE SEQUENCE [LARGE SCALE GENOMIC DNA]</scope>
    <source>
        <strain evidence="1 2">VD048</strain>
    </source>
</reference>
<protein>
    <recommendedName>
        <fullName evidence="3">DSBA-like thioredoxin domain-containing protein</fullName>
    </recommendedName>
</protein>